<organism evidence="1 2">
    <name type="scientific">Shewanella dokdonensis</name>
    <dbReference type="NCBI Taxonomy" id="712036"/>
    <lineage>
        <taxon>Bacteria</taxon>
        <taxon>Pseudomonadati</taxon>
        <taxon>Pseudomonadota</taxon>
        <taxon>Gammaproteobacteria</taxon>
        <taxon>Alteromonadales</taxon>
        <taxon>Shewanellaceae</taxon>
        <taxon>Shewanella</taxon>
    </lineage>
</organism>
<proteinExistence type="predicted"/>
<dbReference type="EMBL" id="CP074572">
    <property type="protein sequence ID" value="QVK23132.1"/>
    <property type="molecule type" value="Genomic_DNA"/>
</dbReference>
<evidence type="ECO:0000313" key="1">
    <source>
        <dbReference type="EMBL" id="QVK23132.1"/>
    </source>
</evidence>
<reference evidence="1 2" key="1">
    <citation type="journal article" date="2012" name="Int. J. Syst. Evol. Microbiol.">
        <title>Shewanella dokdonensis sp. nov., isolated from seawater.</title>
        <authorList>
            <person name="Sung H.R."/>
            <person name="Yoon J.H."/>
            <person name="Ghim S.Y."/>
        </authorList>
    </citation>
    <scope>NUCLEOTIDE SEQUENCE [LARGE SCALE GENOMIC DNA]</scope>
    <source>
        <strain evidence="1 2">DSM 23626</strain>
    </source>
</reference>
<keyword evidence="2" id="KW-1185">Reference proteome</keyword>
<sequence length="157" mass="18030">MKERPIIFNGDMVRAIIEGRKTQTRRIMKPQPKPTPDDYYGQKGHRWPSNKHQSMLHVEGELQNGYGGWTGLAGDACPYGSHRGDLLYVKESAWMWCERIPNGTTPTGRAKYRNKPLRSAPIYYVSDHPDKPDTDVVSPNTGNKFCWCYKAARFMPR</sequence>
<dbReference type="Proteomes" id="UP000676428">
    <property type="component" value="Chromosome"/>
</dbReference>
<gene>
    <name evidence="1" type="ORF">KHX94_18940</name>
</gene>
<name>A0ABX8DEG7_9GAMM</name>
<evidence type="ECO:0000313" key="2">
    <source>
        <dbReference type="Proteomes" id="UP000676428"/>
    </source>
</evidence>
<protein>
    <submittedName>
        <fullName evidence="1">Uncharacterized protein</fullName>
    </submittedName>
</protein>
<dbReference type="RefSeq" id="WP_213681773.1">
    <property type="nucleotide sequence ID" value="NZ_CP074572.1"/>
</dbReference>
<accession>A0ABX8DEG7</accession>